<proteinExistence type="predicted"/>
<name>A0A834WJ21_9FABA</name>
<evidence type="ECO:0000313" key="1">
    <source>
        <dbReference type="EMBL" id="KAF7821301.1"/>
    </source>
</evidence>
<evidence type="ECO:0000313" key="2">
    <source>
        <dbReference type="Proteomes" id="UP000634136"/>
    </source>
</evidence>
<comment type="caution">
    <text evidence="1">The sequence shown here is derived from an EMBL/GenBank/DDBJ whole genome shotgun (WGS) entry which is preliminary data.</text>
</comment>
<organism evidence="1 2">
    <name type="scientific">Senna tora</name>
    <dbReference type="NCBI Taxonomy" id="362788"/>
    <lineage>
        <taxon>Eukaryota</taxon>
        <taxon>Viridiplantae</taxon>
        <taxon>Streptophyta</taxon>
        <taxon>Embryophyta</taxon>
        <taxon>Tracheophyta</taxon>
        <taxon>Spermatophyta</taxon>
        <taxon>Magnoliopsida</taxon>
        <taxon>eudicotyledons</taxon>
        <taxon>Gunneridae</taxon>
        <taxon>Pentapetalae</taxon>
        <taxon>rosids</taxon>
        <taxon>fabids</taxon>
        <taxon>Fabales</taxon>
        <taxon>Fabaceae</taxon>
        <taxon>Caesalpinioideae</taxon>
        <taxon>Cassia clade</taxon>
        <taxon>Senna</taxon>
    </lineage>
</organism>
<protein>
    <submittedName>
        <fullName evidence="1">Uncharacterized protein</fullName>
    </submittedName>
</protein>
<reference evidence="1" key="1">
    <citation type="submission" date="2020-09" db="EMBL/GenBank/DDBJ databases">
        <title>Genome-Enabled Discovery of Anthraquinone Biosynthesis in Senna tora.</title>
        <authorList>
            <person name="Kang S.-H."/>
            <person name="Pandey R.P."/>
            <person name="Lee C.-M."/>
            <person name="Sim J.-S."/>
            <person name="Jeong J.-T."/>
            <person name="Choi B.-S."/>
            <person name="Jung M."/>
            <person name="Ginzburg D."/>
            <person name="Zhao K."/>
            <person name="Won S.Y."/>
            <person name="Oh T.-J."/>
            <person name="Yu Y."/>
            <person name="Kim N.-H."/>
            <person name="Lee O.R."/>
            <person name="Lee T.-H."/>
            <person name="Bashyal P."/>
            <person name="Kim T.-S."/>
            <person name="Lee W.-H."/>
            <person name="Kawkins C."/>
            <person name="Kim C.-K."/>
            <person name="Kim J.S."/>
            <person name="Ahn B.O."/>
            <person name="Rhee S.Y."/>
            <person name="Sohng J.K."/>
        </authorList>
    </citation>
    <scope>NUCLEOTIDE SEQUENCE</scope>
    <source>
        <tissue evidence="1">Leaf</tissue>
    </source>
</reference>
<keyword evidence="2" id="KW-1185">Reference proteome</keyword>
<gene>
    <name evidence="1" type="ORF">G2W53_026756</name>
</gene>
<accession>A0A834WJ21</accession>
<dbReference type="Proteomes" id="UP000634136">
    <property type="component" value="Unassembled WGS sequence"/>
</dbReference>
<dbReference type="EMBL" id="JAAIUW010000008">
    <property type="protein sequence ID" value="KAF7821301.1"/>
    <property type="molecule type" value="Genomic_DNA"/>
</dbReference>
<dbReference type="AlphaFoldDB" id="A0A834WJ21"/>
<sequence length="101" mass="11657">MRPRWGEPQEIVMDSTHKILAISDCNLYHQEYHSCRSHGGEDALYETYASGSYWVLCFLEWGDNFGLVACHGCHPFFLVPVDSSRLTAQENPQNFVRIYTI</sequence>